<evidence type="ECO:0000313" key="7">
    <source>
        <dbReference type="Proteomes" id="UP001301797"/>
    </source>
</evidence>
<proteinExistence type="inferred from homology"/>
<dbReference type="GO" id="GO:0032259">
    <property type="term" value="P:methylation"/>
    <property type="evidence" value="ECO:0007669"/>
    <property type="project" value="UniProtKB-KW"/>
</dbReference>
<comment type="function">
    <text evidence="5">Catalyzes the methylation of C-1 in cobalt-precorrin-5B to form cobalt-precorrin-6A.</text>
</comment>
<dbReference type="RefSeq" id="WP_317137405.1">
    <property type="nucleotide sequence ID" value="NZ_CP043875.1"/>
</dbReference>
<keyword evidence="3 5" id="KW-0808">Transferase</keyword>
<dbReference type="PANTHER" id="PTHR35863:SF1">
    <property type="entry name" value="COBALT-PRECORRIN-5B C(1)-METHYLTRANSFERASE"/>
    <property type="match status" value="1"/>
</dbReference>
<evidence type="ECO:0000256" key="1">
    <source>
        <dbReference type="ARBA" id="ARBA00022573"/>
    </source>
</evidence>
<dbReference type="EC" id="2.1.1.195" evidence="5"/>
<evidence type="ECO:0000256" key="5">
    <source>
        <dbReference type="HAMAP-Rule" id="MF_00787"/>
    </source>
</evidence>
<dbReference type="KEGG" id="mefw:F1737_03550"/>
<dbReference type="EMBL" id="CP043875">
    <property type="protein sequence ID" value="WOF15833.1"/>
    <property type="molecule type" value="Genomic_DNA"/>
</dbReference>
<keyword evidence="7" id="KW-1185">Reference proteome</keyword>
<dbReference type="NCBIfam" id="NF000856">
    <property type="entry name" value="PRK00075.2-5"/>
    <property type="match status" value="1"/>
</dbReference>
<dbReference type="Proteomes" id="UP001301797">
    <property type="component" value="Chromosome"/>
</dbReference>
<keyword evidence="4 5" id="KW-0949">S-adenosyl-L-methionine</keyword>
<evidence type="ECO:0000313" key="6">
    <source>
        <dbReference type="EMBL" id="WOF15833.1"/>
    </source>
</evidence>
<dbReference type="Gene3D" id="3.40.50.10720">
    <property type="entry name" value="CbiD-like domains"/>
    <property type="match status" value="1"/>
</dbReference>
<gene>
    <name evidence="5" type="primary">cbiD</name>
    <name evidence="6" type="ORF">F1737_03550</name>
</gene>
<dbReference type="PANTHER" id="PTHR35863">
    <property type="entry name" value="COBALT-PRECORRIN-5B C(1)-METHYLTRANSFERASE"/>
    <property type="match status" value="1"/>
</dbReference>
<keyword evidence="2 5" id="KW-0489">Methyltransferase</keyword>
<comment type="pathway">
    <text evidence="5">Cofactor biosynthesis; adenosylcobalamin biosynthesis; cob(II)yrinate a,c-diamide from sirohydrochlorin (anaerobic route): step 6/10.</text>
</comment>
<protein>
    <recommendedName>
        <fullName evidence="5">Cobalt-precorrin-5B C(1)-methyltransferase</fullName>
        <ecNumber evidence="5">2.1.1.195</ecNumber>
    </recommendedName>
    <alternativeName>
        <fullName evidence="5">Cobalt-precorrin-6A synthase</fullName>
    </alternativeName>
</protein>
<dbReference type="SUPFAM" id="SSF111342">
    <property type="entry name" value="CbiD-like"/>
    <property type="match status" value="1"/>
</dbReference>
<organism evidence="6 7">
    <name type="scientific">Methanochimaera problematica</name>
    <dbReference type="NCBI Taxonomy" id="2609417"/>
    <lineage>
        <taxon>Archaea</taxon>
        <taxon>Methanobacteriati</taxon>
        <taxon>Methanobacteriota</taxon>
        <taxon>Stenosarchaea group</taxon>
        <taxon>Methanomicrobia</taxon>
        <taxon>Methanomicrobiales</taxon>
        <taxon>Methanomicrobiaceae</taxon>
        <taxon>Methanochimaera</taxon>
    </lineage>
</organism>
<dbReference type="Gene3D" id="3.30.2110.10">
    <property type="entry name" value="CbiD-like"/>
    <property type="match status" value="1"/>
</dbReference>
<evidence type="ECO:0000256" key="4">
    <source>
        <dbReference type="ARBA" id="ARBA00022691"/>
    </source>
</evidence>
<dbReference type="HAMAP" id="MF_00787">
    <property type="entry name" value="CbiD"/>
    <property type="match status" value="1"/>
</dbReference>
<reference evidence="6 7" key="1">
    <citation type="submission" date="2019-09" db="EMBL/GenBank/DDBJ databases">
        <title>The complete genome of Methanoplanus sp. FWC-SCC4.</title>
        <authorList>
            <person name="Chen S.-C."/>
            <person name="Zhou Y.-Z."/>
            <person name="Lai M.-C."/>
        </authorList>
    </citation>
    <scope>NUCLEOTIDE SEQUENCE [LARGE SCALE GENOMIC DNA]</scope>
    <source>
        <strain evidence="6 7">FWC-SCC4</strain>
    </source>
</reference>
<comment type="catalytic activity">
    <reaction evidence="5">
        <text>Co-precorrin-5B + S-adenosyl-L-methionine = Co-precorrin-6A + S-adenosyl-L-homocysteine</text>
        <dbReference type="Rhea" id="RHEA:26285"/>
        <dbReference type="ChEBI" id="CHEBI:57856"/>
        <dbReference type="ChEBI" id="CHEBI:59789"/>
        <dbReference type="ChEBI" id="CHEBI:60063"/>
        <dbReference type="ChEBI" id="CHEBI:60064"/>
        <dbReference type="EC" id="2.1.1.195"/>
    </reaction>
</comment>
<comment type="similarity">
    <text evidence="5">Belongs to the CbiD family.</text>
</comment>
<accession>A0AA97FD35</accession>
<dbReference type="Pfam" id="PF01888">
    <property type="entry name" value="CbiD"/>
    <property type="match status" value="1"/>
</dbReference>
<evidence type="ECO:0000256" key="3">
    <source>
        <dbReference type="ARBA" id="ARBA00022679"/>
    </source>
</evidence>
<dbReference type="GO" id="GO:0019251">
    <property type="term" value="P:anaerobic cobalamin biosynthetic process"/>
    <property type="evidence" value="ECO:0007669"/>
    <property type="project" value="UniProtKB-UniRule"/>
</dbReference>
<name>A0AA97FD35_9EURY</name>
<dbReference type="InterPro" id="IPR036074">
    <property type="entry name" value="CbiD_sf"/>
</dbReference>
<dbReference type="AlphaFoldDB" id="A0AA97FD35"/>
<sequence>MKDPVTGYDYPPSWVNACKNEESLQLVSLGLAVLMSDGNILRRGFTTGTTAAAACKSAVLSLKEPVSSVKIKLPCDLAFDVKATGIDGLGRAWKYSGDYRNDITSNLLFEAKAEISKAGIEIIAGGGIGRFERDTPRYKKGNPAISKTSMSSIKNAVKEAAEEIGIEGVKVFLTVPLGESVGKKTLNPQVGVLGGISVLGSTGLVEPWDDHLTESAIERIKGSQRVVLTTGRVGLRYSRIMFPEHEVILVGKYLEKAIDVASGEIIVCGLPALILKFIKPDILEGKGFKTVEEMSMSSEWQNIVYDVLLDYKKEKSYVRVILVNRDGDIVGDSK</sequence>
<dbReference type="InterPro" id="IPR002748">
    <property type="entry name" value="CbiD"/>
</dbReference>
<keyword evidence="1 5" id="KW-0169">Cobalamin biosynthesis</keyword>
<evidence type="ECO:0000256" key="2">
    <source>
        <dbReference type="ARBA" id="ARBA00022603"/>
    </source>
</evidence>
<dbReference type="GeneID" id="85229213"/>
<dbReference type="GO" id="GO:0008168">
    <property type="term" value="F:methyltransferase activity"/>
    <property type="evidence" value="ECO:0007669"/>
    <property type="project" value="UniProtKB-UniRule"/>
</dbReference>